<evidence type="ECO:0000256" key="5">
    <source>
        <dbReference type="ARBA" id="ARBA00022692"/>
    </source>
</evidence>
<keyword evidence="15" id="KW-1185">Reference proteome</keyword>
<dbReference type="CDD" id="cd03512">
    <property type="entry name" value="Alkane-hydroxylase"/>
    <property type="match status" value="1"/>
</dbReference>
<feature type="transmembrane region" description="Helical" evidence="12">
    <location>
        <begin position="97"/>
        <end position="119"/>
    </location>
</feature>
<dbReference type="EMBL" id="LNXU01000020">
    <property type="protein sequence ID" value="KTC72599.1"/>
    <property type="molecule type" value="Genomic_DNA"/>
</dbReference>
<feature type="transmembrane region" description="Helical" evidence="12">
    <location>
        <begin position="210"/>
        <end position="227"/>
    </location>
</feature>
<dbReference type="AlphaFoldDB" id="A0A0W0RNK7"/>
<evidence type="ECO:0000256" key="9">
    <source>
        <dbReference type="ARBA" id="ARBA00023004"/>
    </source>
</evidence>
<dbReference type="EC" id="1.14.15.3" evidence="14"/>
<feature type="transmembrane region" description="Helical" evidence="12">
    <location>
        <begin position="70"/>
        <end position="91"/>
    </location>
</feature>
<comment type="caution">
    <text evidence="14">The sequence shown here is derived from an EMBL/GenBank/DDBJ whole genome shotgun (WGS) entry which is preliminary data.</text>
</comment>
<feature type="transmembrane region" description="Helical" evidence="12">
    <location>
        <begin position="31"/>
        <end position="49"/>
    </location>
</feature>
<evidence type="ECO:0000313" key="15">
    <source>
        <dbReference type="Proteomes" id="UP000054695"/>
    </source>
</evidence>
<evidence type="ECO:0000256" key="11">
    <source>
        <dbReference type="ARBA" id="ARBA00023136"/>
    </source>
</evidence>
<evidence type="ECO:0000256" key="4">
    <source>
        <dbReference type="ARBA" id="ARBA00022519"/>
    </source>
</evidence>
<keyword evidence="3" id="KW-1003">Cell membrane</keyword>
<keyword evidence="4" id="KW-0997">Cell inner membrane</keyword>
<evidence type="ECO:0000256" key="8">
    <source>
        <dbReference type="ARBA" id="ARBA00023002"/>
    </source>
</evidence>
<dbReference type="OrthoDB" id="4759734at2"/>
<sequence>MKRSKKLCFMLAYLLVILPFIGFYFGDFYTFLPFFILFTLVPLIDTWFVDPVNPESTQEYILSKDRYFKLLTWMYVPLQYCFLILAAYLLVHFPLTVIEFTGFSLSIGLLTGGIGITLAHELMHKNSMIAQTLSKLLLVSVCYGHFFIEHVRGHHVHVATFKDPATSRLGEGLYQFLPRTIIGSFRSAVNLERRRLNRLGYSWFHLKNQFWWIISMPIVMAMALFYYGGWITLFFFILQSLTAIILLEVINYIEHYGLERKKLANGFYEKVSEQHSWNASHWLSNMLLFQLQRHSDHHVHGARPYQLLRHIDASPQLPSGYLGMIILSLCPPLWRKVMDKRVLAKRSLNQ</sequence>
<keyword evidence="6" id="KW-0479">Metal-binding</keyword>
<keyword evidence="10 14" id="KW-0503">Monooxygenase</keyword>
<name>A0A0W0RNK7_LEGBO</name>
<evidence type="ECO:0000256" key="3">
    <source>
        <dbReference type="ARBA" id="ARBA00022475"/>
    </source>
</evidence>
<dbReference type="Pfam" id="PF00487">
    <property type="entry name" value="FA_desaturase"/>
    <property type="match status" value="1"/>
</dbReference>
<feature type="domain" description="Fatty acid desaturase" evidence="13">
    <location>
        <begin position="103"/>
        <end position="325"/>
    </location>
</feature>
<dbReference type="InterPro" id="IPR033885">
    <property type="entry name" value="AlkB/XylM"/>
</dbReference>
<dbReference type="InterPro" id="IPR005804">
    <property type="entry name" value="FA_desaturase_dom"/>
</dbReference>
<comment type="similarity">
    <text evidence="2">Belongs to the fatty acid desaturase type 1 family. AlkB subfamily.</text>
</comment>
<dbReference type="GO" id="GO:0046872">
    <property type="term" value="F:metal ion binding"/>
    <property type="evidence" value="ECO:0007669"/>
    <property type="project" value="UniProtKB-KW"/>
</dbReference>
<keyword evidence="9" id="KW-0408">Iron</keyword>
<dbReference type="GO" id="GO:0004497">
    <property type="term" value="F:monooxygenase activity"/>
    <property type="evidence" value="ECO:0007669"/>
    <property type="project" value="UniProtKB-KW"/>
</dbReference>
<dbReference type="GO" id="GO:0005886">
    <property type="term" value="C:plasma membrane"/>
    <property type="evidence" value="ECO:0007669"/>
    <property type="project" value="UniProtKB-SubCell"/>
</dbReference>
<dbReference type="GO" id="GO:0006629">
    <property type="term" value="P:lipid metabolic process"/>
    <property type="evidence" value="ECO:0007669"/>
    <property type="project" value="InterPro"/>
</dbReference>
<dbReference type="PANTHER" id="PTHR38674">
    <property type="entry name" value="ALKANE 1-MONOOXYGENASE 1"/>
    <property type="match status" value="1"/>
</dbReference>
<dbReference type="STRING" id="447.Lboz_2380"/>
<keyword evidence="7 12" id="KW-1133">Transmembrane helix</keyword>
<evidence type="ECO:0000256" key="10">
    <source>
        <dbReference type="ARBA" id="ARBA00023033"/>
    </source>
</evidence>
<keyword evidence="11 12" id="KW-0472">Membrane</keyword>
<keyword evidence="8 14" id="KW-0560">Oxidoreductase</keyword>
<evidence type="ECO:0000256" key="1">
    <source>
        <dbReference type="ARBA" id="ARBA00004429"/>
    </source>
</evidence>
<proteinExistence type="inferred from homology"/>
<organism evidence="14 15">
    <name type="scientific">Legionella bozemanae</name>
    <name type="common">Fluoribacter bozemanae</name>
    <dbReference type="NCBI Taxonomy" id="447"/>
    <lineage>
        <taxon>Bacteria</taxon>
        <taxon>Pseudomonadati</taxon>
        <taxon>Pseudomonadota</taxon>
        <taxon>Gammaproteobacteria</taxon>
        <taxon>Legionellales</taxon>
        <taxon>Legionellaceae</taxon>
        <taxon>Legionella</taxon>
    </lineage>
</organism>
<evidence type="ECO:0000313" key="14">
    <source>
        <dbReference type="EMBL" id="KTC72599.1"/>
    </source>
</evidence>
<accession>A0A0W0RNK7</accession>
<evidence type="ECO:0000256" key="12">
    <source>
        <dbReference type="SAM" id="Phobius"/>
    </source>
</evidence>
<dbReference type="RefSeq" id="WP_058460011.1">
    <property type="nucleotide sequence ID" value="NZ_CAAAIY010000039.1"/>
</dbReference>
<feature type="transmembrane region" description="Helical" evidence="12">
    <location>
        <begin position="233"/>
        <end position="253"/>
    </location>
</feature>
<gene>
    <name evidence="14" type="ORF">Lboz_2380</name>
</gene>
<protein>
    <submittedName>
        <fullName evidence="14">Alkane monooxygenase</fullName>
        <ecNumber evidence="14">1.14.15.3</ecNumber>
    </submittedName>
</protein>
<comment type="subcellular location">
    <subcellularLocation>
        <location evidence="1">Cell inner membrane</location>
        <topology evidence="1">Multi-pass membrane protein</topology>
    </subcellularLocation>
</comment>
<feature type="transmembrane region" description="Helical" evidence="12">
    <location>
        <begin position="7"/>
        <end position="25"/>
    </location>
</feature>
<evidence type="ECO:0000256" key="6">
    <source>
        <dbReference type="ARBA" id="ARBA00022723"/>
    </source>
</evidence>
<keyword evidence="5 12" id="KW-0812">Transmembrane</keyword>
<reference evidence="14 15" key="1">
    <citation type="submission" date="2015-11" db="EMBL/GenBank/DDBJ databases">
        <title>Genomic analysis of 38 Legionella species identifies large and diverse effector repertoires.</title>
        <authorList>
            <person name="Burstein D."/>
            <person name="Amaro F."/>
            <person name="Zusman T."/>
            <person name="Lifshitz Z."/>
            <person name="Cohen O."/>
            <person name="Gilbert J.A."/>
            <person name="Pupko T."/>
            <person name="Shuman H.A."/>
            <person name="Segal G."/>
        </authorList>
    </citation>
    <scope>NUCLEOTIDE SEQUENCE [LARGE SCALE GENOMIC DNA]</scope>
    <source>
        <strain evidence="14 15">WIGA</strain>
    </source>
</reference>
<dbReference type="PANTHER" id="PTHR38674:SF1">
    <property type="entry name" value="ALKANE 1-MONOOXYGENASE 1"/>
    <property type="match status" value="1"/>
</dbReference>
<evidence type="ECO:0000259" key="13">
    <source>
        <dbReference type="Pfam" id="PF00487"/>
    </source>
</evidence>
<evidence type="ECO:0000256" key="7">
    <source>
        <dbReference type="ARBA" id="ARBA00022989"/>
    </source>
</evidence>
<dbReference type="PATRIC" id="fig|447.4.peg.2527"/>
<dbReference type="Proteomes" id="UP000054695">
    <property type="component" value="Unassembled WGS sequence"/>
</dbReference>
<evidence type="ECO:0000256" key="2">
    <source>
        <dbReference type="ARBA" id="ARBA00010823"/>
    </source>
</evidence>